<proteinExistence type="predicted"/>
<organism evidence="2 3">
    <name type="scientific">Crepidotus variabilis</name>
    <dbReference type="NCBI Taxonomy" id="179855"/>
    <lineage>
        <taxon>Eukaryota</taxon>
        <taxon>Fungi</taxon>
        <taxon>Dikarya</taxon>
        <taxon>Basidiomycota</taxon>
        <taxon>Agaricomycotina</taxon>
        <taxon>Agaricomycetes</taxon>
        <taxon>Agaricomycetidae</taxon>
        <taxon>Agaricales</taxon>
        <taxon>Agaricineae</taxon>
        <taxon>Crepidotaceae</taxon>
        <taxon>Crepidotus</taxon>
    </lineage>
</organism>
<comment type="caution">
    <text evidence="2">The sequence shown here is derived from an EMBL/GenBank/DDBJ whole genome shotgun (WGS) entry which is preliminary data.</text>
</comment>
<evidence type="ECO:0000256" key="1">
    <source>
        <dbReference type="SAM" id="MobiDB-lite"/>
    </source>
</evidence>
<evidence type="ECO:0000313" key="3">
    <source>
        <dbReference type="Proteomes" id="UP000807306"/>
    </source>
</evidence>
<sequence length="262" mass="28546">MENSKGRLLLTLCKEGSTSYQHTIIPFPESYTAAIEEAKQVFPGITGTFGALGLFRSNTNTITLKFGMKRANGSGTWATLRPQDWDRVVRPDDEIGVFVGQALFEMPYELQAGNKVNAAASLVAKPPPPPPATSRRSRPRSAKDREVLLYLVFNEGPRTKNQPKAVISAPSTYEECQSEALYAFAQHLPPAQATDIVLECQHGIDYSTAKPIWVVITPDAYGALLAFPTTKVDMRVSAVYNCNSGSSGSATRSSKEQESGRD</sequence>
<dbReference type="EMBL" id="MU157843">
    <property type="protein sequence ID" value="KAF9529844.1"/>
    <property type="molecule type" value="Genomic_DNA"/>
</dbReference>
<dbReference type="Proteomes" id="UP000807306">
    <property type="component" value="Unassembled WGS sequence"/>
</dbReference>
<reference evidence="2" key="1">
    <citation type="submission" date="2020-11" db="EMBL/GenBank/DDBJ databases">
        <authorList>
            <consortium name="DOE Joint Genome Institute"/>
            <person name="Ahrendt S."/>
            <person name="Riley R."/>
            <person name="Andreopoulos W."/>
            <person name="Labutti K."/>
            <person name="Pangilinan J."/>
            <person name="Ruiz-Duenas F.J."/>
            <person name="Barrasa J.M."/>
            <person name="Sanchez-Garcia M."/>
            <person name="Camarero S."/>
            <person name="Miyauchi S."/>
            <person name="Serrano A."/>
            <person name="Linde D."/>
            <person name="Babiker R."/>
            <person name="Drula E."/>
            <person name="Ayuso-Fernandez I."/>
            <person name="Pacheco R."/>
            <person name="Padilla G."/>
            <person name="Ferreira P."/>
            <person name="Barriuso J."/>
            <person name="Kellner H."/>
            <person name="Castanera R."/>
            <person name="Alfaro M."/>
            <person name="Ramirez L."/>
            <person name="Pisabarro A.G."/>
            <person name="Kuo A."/>
            <person name="Tritt A."/>
            <person name="Lipzen A."/>
            <person name="He G."/>
            <person name="Yan M."/>
            <person name="Ng V."/>
            <person name="Cullen D."/>
            <person name="Martin F."/>
            <person name="Rosso M.-N."/>
            <person name="Henrissat B."/>
            <person name="Hibbett D."/>
            <person name="Martinez A.T."/>
            <person name="Grigoriev I.V."/>
        </authorList>
    </citation>
    <scope>NUCLEOTIDE SEQUENCE</scope>
    <source>
        <strain evidence="2">CBS 506.95</strain>
    </source>
</reference>
<dbReference type="OrthoDB" id="3063824at2759"/>
<accession>A0A9P6EJ10</accession>
<evidence type="ECO:0000313" key="2">
    <source>
        <dbReference type="EMBL" id="KAF9529844.1"/>
    </source>
</evidence>
<dbReference type="AlphaFoldDB" id="A0A9P6EJ10"/>
<gene>
    <name evidence="2" type="ORF">CPB83DRAFT_851678</name>
</gene>
<name>A0A9P6EJ10_9AGAR</name>
<keyword evidence="3" id="KW-1185">Reference proteome</keyword>
<feature type="region of interest" description="Disordered" evidence="1">
    <location>
        <begin position="121"/>
        <end position="141"/>
    </location>
</feature>
<protein>
    <submittedName>
        <fullName evidence="2">Uncharacterized protein</fullName>
    </submittedName>
</protein>